<dbReference type="Proteomes" id="UP001232584">
    <property type="component" value="Unassembled WGS sequence"/>
</dbReference>
<organism evidence="2 3">
    <name type="scientific">Paraclostridium ghonii</name>
    <dbReference type="NCBI Taxonomy" id="29358"/>
    <lineage>
        <taxon>Bacteria</taxon>
        <taxon>Bacillati</taxon>
        <taxon>Bacillota</taxon>
        <taxon>Clostridia</taxon>
        <taxon>Peptostreptococcales</taxon>
        <taxon>Peptostreptococcaceae</taxon>
        <taxon>Paraclostridium</taxon>
    </lineage>
</organism>
<feature type="transmembrane region" description="Helical" evidence="1">
    <location>
        <begin position="55"/>
        <end position="74"/>
    </location>
</feature>
<feature type="transmembrane region" description="Helical" evidence="1">
    <location>
        <begin position="20"/>
        <end position="43"/>
    </location>
</feature>
<comment type="caution">
    <text evidence="2">The sequence shown here is derived from an EMBL/GenBank/DDBJ whole genome shotgun (WGS) entry which is preliminary data.</text>
</comment>
<proteinExistence type="predicted"/>
<keyword evidence="1" id="KW-0472">Membrane</keyword>
<dbReference type="EMBL" id="JAUSWG010000003">
    <property type="protein sequence ID" value="MDQ0556008.1"/>
    <property type="molecule type" value="Genomic_DNA"/>
</dbReference>
<gene>
    <name evidence="2" type="ORF">QOZ92_001121</name>
</gene>
<accession>A0ABU0MYL6</accession>
<dbReference type="RefSeq" id="WP_307504357.1">
    <property type="nucleotide sequence ID" value="NZ_BAAACE010000014.1"/>
</dbReference>
<keyword evidence="3" id="KW-1185">Reference proteome</keyword>
<reference evidence="2 3" key="1">
    <citation type="submission" date="2023-07" db="EMBL/GenBank/DDBJ databases">
        <title>Genomic Encyclopedia of Type Strains, Phase IV (KMG-IV): sequencing the most valuable type-strain genomes for metagenomic binning, comparative biology and taxonomic classification.</title>
        <authorList>
            <person name="Goeker M."/>
        </authorList>
    </citation>
    <scope>NUCLEOTIDE SEQUENCE [LARGE SCALE GENOMIC DNA]</scope>
    <source>
        <strain evidence="2 3">DSM 15049</strain>
    </source>
</reference>
<keyword evidence="1" id="KW-0812">Transmembrane</keyword>
<evidence type="ECO:0000256" key="1">
    <source>
        <dbReference type="SAM" id="Phobius"/>
    </source>
</evidence>
<evidence type="ECO:0000313" key="2">
    <source>
        <dbReference type="EMBL" id="MDQ0556008.1"/>
    </source>
</evidence>
<name>A0ABU0MYL6_9FIRM</name>
<protein>
    <submittedName>
        <fullName evidence="2">Membrane protein YesL</fullName>
    </submittedName>
</protein>
<keyword evidence="1" id="KW-1133">Transmembrane helix</keyword>
<sequence length="85" mass="9683">MDIKYNKSLVNMLAMLAPILYLIFLNSNCFIVLSIILFFISYVGFKMRKSKDIKLSLILLTIIFALGNLGLGLYDSNLISLKIYI</sequence>
<evidence type="ECO:0000313" key="3">
    <source>
        <dbReference type="Proteomes" id="UP001232584"/>
    </source>
</evidence>